<gene>
    <name evidence="1" type="ORF">HPB47_022196</name>
</gene>
<comment type="caution">
    <text evidence="1">The sequence shown here is derived from an EMBL/GenBank/DDBJ whole genome shotgun (WGS) entry which is preliminary data.</text>
</comment>
<evidence type="ECO:0000313" key="2">
    <source>
        <dbReference type="Proteomes" id="UP000805193"/>
    </source>
</evidence>
<feature type="non-terminal residue" evidence="1">
    <location>
        <position position="1"/>
    </location>
</feature>
<keyword evidence="2" id="KW-1185">Reference proteome</keyword>
<name>A0AC60QAC9_IXOPE</name>
<dbReference type="EMBL" id="JABSTQ010009269">
    <property type="protein sequence ID" value="KAG0430986.1"/>
    <property type="molecule type" value="Genomic_DNA"/>
</dbReference>
<evidence type="ECO:0000313" key="1">
    <source>
        <dbReference type="EMBL" id="KAG0430986.1"/>
    </source>
</evidence>
<sequence>KSCGPPGEVEHGRRMGTMTRFTSSVKYECHEGYELFGRAHRYCQSSGQWSGTLPECRPVQCDKPDDPLNGRAIYTELLFNSLVKYECRHGYRIKGPPTARCNSQRQWEGAPTHCVEIDCGHPGHLHNGYVEFRVSTLNAKASYNCFDGMKFQGQANSSVCLDTGNWSNPLPKCLAPCKIPALEHAFVNLSTPESRLEHGRLLNVSCQEHYELAYNATPPKCNNGSWTHLPICAPARCKSLPERPAHGIVIAPKTEHGMRALFHCVDGYELVGPNVTVCQFGNWTHKTVPVCREIYCPFPGSIEHGRVLLVGNMGMYDYRPYVRRVSNNRQIMFECARGYTILRGPPGATCVDGSWSPAELPRCVRGSHPHVRQIRSSGRRRRRRRHGDGDAGRRRRRWRPNGGPCRLEVGMRLVSANESSSAEDASSSTEARPGSEARLSCPGGLGNRTARCVHGAWRPTATSSCRHAARM</sequence>
<protein>
    <submittedName>
        <fullName evidence="1">Uncharacterized protein</fullName>
    </submittedName>
</protein>
<reference evidence="1 2" key="1">
    <citation type="journal article" date="2020" name="Cell">
        <title>Large-Scale Comparative Analyses of Tick Genomes Elucidate Their Genetic Diversity and Vector Capacities.</title>
        <authorList>
            <consortium name="Tick Genome and Microbiome Consortium (TIGMIC)"/>
            <person name="Jia N."/>
            <person name="Wang J."/>
            <person name="Shi W."/>
            <person name="Du L."/>
            <person name="Sun Y."/>
            <person name="Zhan W."/>
            <person name="Jiang J.F."/>
            <person name="Wang Q."/>
            <person name="Zhang B."/>
            <person name="Ji P."/>
            <person name="Bell-Sakyi L."/>
            <person name="Cui X.M."/>
            <person name="Yuan T.T."/>
            <person name="Jiang B.G."/>
            <person name="Yang W.F."/>
            <person name="Lam T.T."/>
            <person name="Chang Q.C."/>
            <person name="Ding S.J."/>
            <person name="Wang X.J."/>
            <person name="Zhu J.G."/>
            <person name="Ruan X.D."/>
            <person name="Zhao L."/>
            <person name="Wei J.T."/>
            <person name="Ye R.Z."/>
            <person name="Que T.C."/>
            <person name="Du C.H."/>
            <person name="Zhou Y.H."/>
            <person name="Cheng J.X."/>
            <person name="Dai P.F."/>
            <person name="Guo W.B."/>
            <person name="Han X.H."/>
            <person name="Huang E.J."/>
            <person name="Li L.F."/>
            <person name="Wei W."/>
            <person name="Gao Y.C."/>
            <person name="Liu J.Z."/>
            <person name="Shao H.Z."/>
            <person name="Wang X."/>
            <person name="Wang C.C."/>
            <person name="Yang T.C."/>
            <person name="Huo Q.B."/>
            <person name="Li W."/>
            <person name="Chen H.Y."/>
            <person name="Chen S.E."/>
            <person name="Zhou L.G."/>
            <person name="Ni X.B."/>
            <person name="Tian J.H."/>
            <person name="Sheng Y."/>
            <person name="Liu T."/>
            <person name="Pan Y.S."/>
            <person name="Xia L.Y."/>
            <person name="Li J."/>
            <person name="Zhao F."/>
            <person name="Cao W.C."/>
        </authorList>
    </citation>
    <scope>NUCLEOTIDE SEQUENCE [LARGE SCALE GENOMIC DNA]</scope>
    <source>
        <strain evidence="1">Iper-2018</strain>
    </source>
</reference>
<organism evidence="1 2">
    <name type="scientific">Ixodes persulcatus</name>
    <name type="common">Taiga tick</name>
    <dbReference type="NCBI Taxonomy" id="34615"/>
    <lineage>
        <taxon>Eukaryota</taxon>
        <taxon>Metazoa</taxon>
        <taxon>Ecdysozoa</taxon>
        <taxon>Arthropoda</taxon>
        <taxon>Chelicerata</taxon>
        <taxon>Arachnida</taxon>
        <taxon>Acari</taxon>
        <taxon>Parasitiformes</taxon>
        <taxon>Ixodida</taxon>
        <taxon>Ixodoidea</taxon>
        <taxon>Ixodidae</taxon>
        <taxon>Ixodinae</taxon>
        <taxon>Ixodes</taxon>
    </lineage>
</organism>
<accession>A0AC60QAC9</accession>
<dbReference type="Proteomes" id="UP000805193">
    <property type="component" value="Unassembled WGS sequence"/>
</dbReference>
<proteinExistence type="predicted"/>